<feature type="transmembrane region" description="Helical" evidence="16">
    <location>
        <begin position="290"/>
        <end position="314"/>
    </location>
</feature>
<dbReference type="PANTHER" id="PTHR22950:SF689">
    <property type="entry name" value="VESICULAR INHIBITORY AMINO ACID TRANSPORTER"/>
    <property type="match status" value="1"/>
</dbReference>
<evidence type="ECO:0000256" key="12">
    <source>
        <dbReference type="ARBA" id="ARBA00039542"/>
    </source>
</evidence>
<evidence type="ECO:0000256" key="2">
    <source>
        <dbReference type="ARBA" id="ARBA00008066"/>
    </source>
</evidence>
<keyword evidence="5" id="KW-0532">Neurotransmitter transport</keyword>
<evidence type="ECO:0000256" key="9">
    <source>
        <dbReference type="ARBA" id="ARBA00035892"/>
    </source>
</evidence>
<feature type="transmembrane region" description="Helical" evidence="16">
    <location>
        <begin position="503"/>
        <end position="525"/>
    </location>
</feature>
<organism evidence="18 19">
    <name type="scientific">Clavelina lepadiformis</name>
    <name type="common">Light-bulb sea squirt</name>
    <name type="synonym">Ascidia lepadiformis</name>
    <dbReference type="NCBI Taxonomy" id="159417"/>
    <lineage>
        <taxon>Eukaryota</taxon>
        <taxon>Metazoa</taxon>
        <taxon>Chordata</taxon>
        <taxon>Tunicata</taxon>
        <taxon>Ascidiacea</taxon>
        <taxon>Aplousobranchia</taxon>
        <taxon>Clavelinidae</taxon>
        <taxon>Clavelina</taxon>
    </lineage>
</organism>
<name>A0ABP0G356_CLALP</name>
<feature type="domain" description="Amino acid transporter transmembrane" evidence="17">
    <location>
        <begin position="71"/>
        <end position="525"/>
    </location>
</feature>
<evidence type="ECO:0000256" key="4">
    <source>
        <dbReference type="ARBA" id="ARBA00022692"/>
    </source>
</evidence>
<dbReference type="Proteomes" id="UP001642483">
    <property type="component" value="Unassembled WGS sequence"/>
</dbReference>
<comment type="caution">
    <text evidence="18">The sequence shown here is derived from an EMBL/GenBank/DDBJ whole genome shotgun (WGS) entry which is preliminary data.</text>
</comment>
<comment type="catalytic activity">
    <reaction evidence="9">
        <text>beta-alanine(out) + n H(+)(in) = beta-alanine(in) + n H(+)(out)</text>
        <dbReference type="Rhea" id="RHEA:70987"/>
        <dbReference type="ChEBI" id="CHEBI:15378"/>
        <dbReference type="ChEBI" id="CHEBI:57966"/>
    </reaction>
</comment>
<feature type="transmembrane region" description="Helical" evidence="16">
    <location>
        <begin position="163"/>
        <end position="181"/>
    </location>
</feature>
<dbReference type="InterPro" id="IPR013057">
    <property type="entry name" value="AA_transpt_TM"/>
</dbReference>
<keyword evidence="19" id="KW-1185">Reference proteome</keyword>
<evidence type="ECO:0000256" key="13">
    <source>
        <dbReference type="ARBA" id="ARBA00041574"/>
    </source>
</evidence>
<dbReference type="Gene3D" id="1.20.1740.10">
    <property type="entry name" value="Amino acid/polyamine transporter I"/>
    <property type="match status" value="1"/>
</dbReference>
<reference evidence="18 19" key="1">
    <citation type="submission" date="2024-02" db="EMBL/GenBank/DDBJ databases">
        <authorList>
            <person name="Daric V."/>
            <person name="Darras S."/>
        </authorList>
    </citation>
    <scope>NUCLEOTIDE SEQUENCE [LARGE SCALE GENOMIC DNA]</scope>
</reference>
<gene>
    <name evidence="18" type="ORF">CVLEPA_LOCUS15544</name>
</gene>
<evidence type="ECO:0000256" key="14">
    <source>
        <dbReference type="ARBA" id="ARBA00042394"/>
    </source>
</evidence>
<dbReference type="EMBL" id="CAWYQH010000097">
    <property type="protein sequence ID" value="CAK8684570.1"/>
    <property type="molecule type" value="Genomic_DNA"/>
</dbReference>
<dbReference type="PANTHER" id="PTHR22950">
    <property type="entry name" value="AMINO ACID TRANSPORTER"/>
    <property type="match status" value="1"/>
</dbReference>
<comment type="catalytic activity">
    <reaction evidence="10">
        <text>glycine(out) + n H(+)(in) = glycine(in) + n H(+)(out)</text>
        <dbReference type="Rhea" id="RHEA:70983"/>
        <dbReference type="ChEBI" id="CHEBI:15378"/>
        <dbReference type="ChEBI" id="CHEBI:57305"/>
    </reaction>
</comment>
<evidence type="ECO:0000256" key="5">
    <source>
        <dbReference type="ARBA" id="ARBA00022775"/>
    </source>
</evidence>
<comment type="function">
    <text evidence="15">Antiporter that exchanges vesicular protons for cytosolic 4-aminobutanoate or to a lesser extend glycine, thus allowing their secretion from nerve terminals. The transport is equally dependent on the chemical and electrical components of the proton gradient. May also transport beta-alanine. Acidification of GABAergic synaptic vesicles is a prerequisite for 4-aminobutanoate uptake.</text>
</comment>
<keyword evidence="4 16" id="KW-0812">Transmembrane</keyword>
<evidence type="ECO:0000256" key="10">
    <source>
        <dbReference type="ARBA" id="ARBA00035961"/>
    </source>
</evidence>
<comment type="subcellular location">
    <subcellularLocation>
        <location evidence="1">Cytoplasmic vesicle membrane</location>
        <topology evidence="1">Multi-pass membrane protein</topology>
    </subcellularLocation>
</comment>
<evidence type="ECO:0000256" key="7">
    <source>
        <dbReference type="ARBA" id="ARBA00023136"/>
    </source>
</evidence>
<comment type="similarity">
    <text evidence="2">Belongs to the amino acid/polyamine transporter 2 family.</text>
</comment>
<evidence type="ECO:0000256" key="1">
    <source>
        <dbReference type="ARBA" id="ARBA00004439"/>
    </source>
</evidence>
<evidence type="ECO:0000256" key="15">
    <source>
        <dbReference type="ARBA" id="ARBA00046163"/>
    </source>
</evidence>
<evidence type="ECO:0000256" key="8">
    <source>
        <dbReference type="ARBA" id="ARBA00023329"/>
    </source>
</evidence>
<dbReference type="Pfam" id="PF01490">
    <property type="entry name" value="Aa_trans"/>
    <property type="match status" value="1"/>
</dbReference>
<feature type="transmembrane region" description="Helical" evidence="16">
    <location>
        <begin position="469"/>
        <end position="491"/>
    </location>
</feature>
<feature type="transmembrane region" description="Helical" evidence="16">
    <location>
        <begin position="224"/>
        <end position="246"/>
    </location>
</feature>
<evidence type="ECO:0000313" key="18">
    <source>
        <dbReference type="EMBL" id="CAK8684570.1"/>
    </source>
</evidence>
<proteinExistence type="inferred from homology"/>
<feature type="transmembrane region" description="Helical" evidence="16">
    <location>
        <begin position="103"/>
        <end position="127"/>
    </location>
</feature>
<accession>A0ABP0G356</accession>
<keyword evidence="7 16" id="KW-0472">Membrane</keyword>
<keyword evidence="8" id="KW-0968">Cytoplasmic vesicle</keyword>
<protein>
    <recommendedName>
        <fullName evidence="12">Vesicular inhibitory amino acid transporter</fullName>
    </recommendedName>
    <alternativeName>
        <fullName evidence="13">Solute carrier family 32 member 1</fullName>
    </alternativeName>
    <alternativeName>
        <fullName evidence="14">Vesicular GABA transporter</fullName>
    </alternativeName>
</protein>
<feature type="transmembrane region" description="Helical" evidence="16">
    <location>
        <begin position="193"/>
        <end position="212"/>
    </location>
</feature>
<keyword evidence="6 16" id="KW-1133">Transmembrane helix</keyword>
<feature type="transmembrane region" description="Helical" evidence="16">
    <location>
        <begin position="446"/>
        <end position="463"/>
    </location>
</feature>
<evidence type="ECO:0000256" key="16">
    <source>
        <dbReference type="SAM" id="Phobius"/>
    </source>
</evidence>
<keyword evidence="3" id="KW-0813">Transport</keyword>
<comment type="catalytic activity">
    <reaction evidence="11">
        <text>4-aminobutanoate(out) + n H(+)(in) = 4-aminobutanoate(in) + n H(+)(out)</text>
        <dbReference type="Rhea" id="RHEA:70979"/>
        <dbReference type="ChEBI" id="CHEBI:15378"/>
        <dbReference type="ChEBI" id="CHEBI:59888"/>
    </reaction>
</comment>
<evidence type="ECO:0000259" key="17">
    <source>
        <dbReference type="Pfam" id="PF01490"/>
    </source>
</evidence>
<sequence>MKSLTSFKNRVSALTLTSDKCEEKVRFAKAFDQVICENFPPSYNGSSEGDMMSQEHDVGKRNMAGGVEKPKITTWDAGWNVSNAIQGMFVLGLPYALLHGGYVGLFLIIVTAIICYYTGNILIECLYENLDGAKKRVRFSYADVAISCWGKNFGGHAVNAAQLIELLMTCVLYVVVSGNLMKSSFPHGPISEAGWSVIASLFLFPCIFLRHLRAVSRFSMACSVAQLVVLGVTIIYCFVKIENWAWESLNFSVDPKEFPISVGVIVFSYTSQIFLPSLEGSMEDRGKFKGMLCWSYVASCVTKAVFALVCFLTWSDRTKDVVTDNLPPGLRGAMNVTLVVKALLSYPLPYYQSLELIEETFFTDVNGGWGSLLGGKRRNYNALSGEAPAIRTDVLAAETKSPESDETERSPSTKSIVLSLDDSKEQECWGCPSCYAASGDFQKWALVLRAGLVLCTLLMGVFIPHFALLMGLTGSLTGTSLAFLLPCAFHLQLKWNELKWRHVTLDVIIFLAGAVCALTGIYYSVIGLYDAYHLTPVGLNSSVMSNNSNTGPAWFPDFPEAHDDVIFTPIEPPLSDNAHTEQSAIFRNSNYDVTFAFNDSDGIMGNDDVTDIAGIQAKVVDKRTD</sequence>
<evidence type="ECO:0000313" key="19">
    <source>
        <dbReference type="Proteomes" id="UP001642483"/>
    </source>
</evidence>
<evidence type="ECO:0000256" key="6">
    <source>
        <dbReference type="ARBA" id="ARBA00022989"/>
    </source>
</evidence>
<evidence type="ECO:0000256" key="3">
    <source>
        <dbReference type="ARBA" id="ARBA00022448"/>
    </source>
</evidence>
<evidence type="ECO:0000256" key="11">
    <source>
        <dbReference type="ARBA" id="ARBA00036440"/>
    </source>
</evidence>